<dbReference type="NCBIfam" id="NF035944">
    <property type="entry name" value="PEPxxWA-CTERM"/>
    <property type="match status" value="1"/>
</dbReference>
<dbReference type="InterPro" id="IPR013424">
    <property type="entry name" value="Ice-binding_C"/>
</dbReference>
<dbReference type="Pfam" id="PF07589">
    <property type="entry name" value="PEP-CTERM"/>
    <property type="match status" value="1"/>
</dbReference>
<dbReference type="InterPro" id="IPR036116">
    <property type="entry name" value="FN3_sf"/>
</dbReference>
<dbReference type="OrthoDB" id="9342475at2"/>
<accession>A0A410V4E3</accession>
<dbReference type="SUPFAM" id="SSF49265">
    <property type="entry name" value="Fibronectin type III"/>
    <property type="match status" value="1"/>
</dbReference>
<gene>
    <name evidence="3" type="ORF">GCM10010987_76380</name>
    <name evidence="4" type="ORF">XH86_13170</name>
</gene>
<feature type="chain" id="PRO_5044601138" description="Ice-binding protein C-terminal domain-containing protein" evidence="1">
    <location>
        <begin position="20"/>
        <end position="430"/>
    </location>
</feature>
<reference evidence="3" key="3">
    <citation type="submission" date="2022-12" db="EMBL/GenBank/DDBJ databases">
        <authorList>
            <person name="Sun Q."/>
            <person name="Zhou Y."/>
        </authorList>
    </citation>
    <scope>NUCLEOTIDE SEQUENCE</scope>
    <source>
        <strain evidence="3">CGMCC 1.15034</strain>
    </source>
</reference>
<sequence>MWRSICMATLIVAPAVAQADTIVENSGVSGFPGTFNFIGYNSSNVAFGQPVRSQFLEFGGRFHPSGSNADLAFGSSTTVTATQTVGANTVSFNVPYSNSIPDPNLFDRTIAYNSNLLGSWHLSVSNPGYTNTLQVNTLAIDPTIGVPPFITGITISGTSNTTTTPTLSWNAPAFTPPNGYHQNTKIFIIDLDHNRQTIFRQDLPSSQTTFTIPSSANLNPNGHYGVVIRDDYRIASTVATTGASSQSFFDFHPNAVSQFSGAVQVPVSSVNSVGQTVYSFNIDVSHGQSVNLDPAVALGYIFSVGNGNPNFASVRLPDLGMSHPYGLYLWNGSGYSFAQDLAANTLFTFAPGGVSTFEILGIDPSLGLDPNNSTAFVTQVTFTADGPFTGTMTAITAVPEPSTWAMLIVGFGGLGFISYRRKSKPSPLTA</sequence>
<dbReference type="EMBL" id="CP030057">
    <property type="protein sequence ID" value="QOZ59578.1"/>
    <property type="molecule type" value="Genomic_DNA"/>
</dbReference>
<feature type="domain" description="Ice-binding protein C-terminal" evidence="2">
    <location>
        <begin position="397"/>
        <end position="422"/>
    </location>
</feature>
<organism evidence="3 6">
    <name type="scientific">Bradyrhizobium guangdongense</name>
    <dbReference type="NCBI Taxonomy" id="1325090"/>
    <lineage>
        <taxon>Bacteria</taxon>
        <taxon>Pseudomonadati</taxon>
        <taxon>Pseudomonadota</taxon>
        <taxon>Alphaproteobacteria</taxon>
        <taxon>Hyphomicrobiales</taxon>
        <taxon>Nitrobacteraceae</taxon>
        <taxon>Bradyrhizobium</taxon>
    </lineage>
</organism>
<protein>
    <recommendedName>
        <fullName evidence="2">Ice-binding protein C-terminal domain-containing protein</fullName>
    </recommendedName>
</protein>
<proteinExistence type="predicted"/>
<keyword evidence="5" id="KW-1185">Reference proteome</keyword>
<evidence type="ECO:0000259" key="2">
    <source>
        <dbReference type="Pfam" id="PF07589"/>
    </source>
</evidence>
<evidence type="ECO:0000256" key="1">
    <source>
        <dbReference type="SAM" id="SignalP"/>
    </source>
</evidence>
<dbReference type="EMBL" id="BMHC01000034">
    <property type="protein sequence ID" value="GGI33838.1"/>
    <property type="molecule type" value="Genomic_DNA"/>
</dbReference>
<keyword evidence="1" id="KW-0732">Signal</keyword>
<reference evidence="3" key="1">
    <citation type="journal article" date="2014" name="Int. J. Syst. Evol. Microbiol.">
        <title>Complete genome sequence of Corynebacterium casei LMG S-19264T (=DSM 44701T), isolated from a smear-ripened cheese.</title>
        <authorList>
            <consortium name="US DOE Joint Genome Institute (JGI-PGF)"/>
            <person name="Walter F."/>
            <person name="Albersmeier A."/>
            <person name="Kalinowski J."/>
            <person name="Ruckert C."/>
        </authorList>
    </citation>
    <scope>NUCLEOTIDE SEQUENCE</scope>
    <source>
        <strain evidence="3">CGMCC 1.15034</strain>
    </source>
</reference>
<name>A0A410V4E3_9BRAD</name>
<evidence type="ECO:0000313" key="5">
    <source>
        <dbReference type="Proteomes" id="UP000593880"/>
    </source>
</evidence>
<evidence type="ECO:0000313" key="6">
    <source>
        <dbReference type="Proteomes" id="UP000625079"/>
    </source>
</evidence>
<dbReference type="AlphaFoldDB" id="A0A410V4E3"/>
<feature type="signal peptide" evidence="1">
    <location>
        <begin position="1"/>
        <end position="19"/>
    </location>
</feature>
<dbReference type="Proteomes" id="UP000625079">
    <property type="component" value="Unassembled WGS sequence"/>
</dbReference>
<evidence type="ECO:0000313" key="3">
    <source>
        <dbReference type="EMBL" id="GGI33838.1"/>
    </source>
</evidence>
<dbReference type="NCBIfam" id="TIGR02595">
    <property type="entry name" value="PEP_CTERM"/>
    <property type="match status" value="1"/>
</dbReference>
<reference evidence="4 5" key="2">
    <citation type="submission" date="2018-06" db="EMBL/GenBank/DDBJ databases">
        <title>Comparative genomics of rhizobia nodulating Arachis hypogaea in China.</title>
        <authorList>
            <person name="Li Y."/>
        </authorList>
    </citation>
    <scope>NUCLEOTIDE SEQUENCE [LARGE SCALE GENOMIC DNA]</scope>
    <source>
        <strain evidence="4 5">CCBAU 51658</strain>
    </source>
</reference>
<evidence type="ECO:0000313" key="4">
    <source>
        <dbReference type="EMBL" id="QOZ59578.1"/>
    </source>
</evidence>
<dbReference type="Proteomes" id="UP000593880">
    <property type="component" value="Chromosome"/>
</dbReference>